<name>A0A133XN99_9RHOO</name>
<dbReference type="Proteomes" id="UP000070186">
    <property type="component" value="Unassembled WGS sequence"/>
</dbReference>
<keyword evidence="3" id="KW-1185">Reference proteome</keyword>
<sequence>MITPSQLVQVGEATHLDARAASLRQRFPDLHFSECSEDDISPRYAPALTLDSYDLYLISGASGHCLELTNDSASATGILVAAKVDEE</sequence>
<feature type="domain" description="DUF6129" evidence="1">
    <location>
        <begin position="20"/>
        <end position="72"/>
    </location>
</feature>
<dbReference type="STRING" id="281362.AT959_01610"/>
<comment type="caution">
    <text evidence="2">The sequence shown here is derived from an EMBL/GenBank/DDBJ whole genome shotgun (WGS) entry which is preliminary data.</text>
</comment>
<protein>
    <recommendedName>
        <fullName evidence="1">DUF6129 domain-containing protein</fullName>
    </recommendedName>
</protein>
<dbReference type="RefSeq" id="WP_066879914.1">
    <property type="nucleotide sequence ID" value="NZ_LODL01000005.1"/>
</dbReference>
<gene>
    <name evidence="2" type="ORF">AT959_01610</name>
</gene>
<dbReference type="Pfam" id="PF19624">
    <property type="entry name" value="DUF6129"/>
    <property type="match status" value="1"/>
</dbReference>
<evidence type="ECO:0000259" key="1">
    <source>
        <dbReference type="Pfam" id="PF19624"/>
    </source>
</evidence>
<dbReference type="InterPro" id="IPR046132">
    <property type="entry name" value="DUF6129"/>
</dbReference>
<reference evidence="2 3" key="1">
    <citation type="submission" date="2015-12" db="EMBL/GenBank/DDBJ databases">
        <title>Nitrous oxide reduction kinetics distinguish bacteria harboring typical versus atypical NosZ.</title>
        <authorList>
            <person name="Yoon S."/>
            <person name="Nissen S."/>
            <person name="Park D."/>
            <person name="Sanford R.A."/>
            <person name="Loeffler F.E."/>
        </authorList>
    </citation>
    <scope>NUCLEOTIDE SEQUENCE [LARGE SCALE GENOMIC DNA]</scope>
    <source>
        <strain evidence="2 3">ATCC BAA-841</strain>
    </source>
</reference>
<organism evidence="2 3">
    <name type="scientific">Dechloromonas denitrificans</name>
    <dbReference type="NCBI Taxonomy" id="281362"/>
    <lineage>
        <taxon>Bacteria</taxon>
        <taxon>Pseudomonadati</taxon>
        <taxon>Pseudomonadota</taxon>
        <taxon>Betaproteobacteria</taxon>
        <taxon>Rhodocyclales</taxon>
        <taxon>Azonexaceae</taxon>
        <taxon>Dechloromonas</taxon>
    </lineage>
</organism>
<evidence type="ECO:0000313" key="3">
    <source>
        <dbReference type="Proteomes" id="UP000070186"/>
    </source>
</evidence>
<evidence type="ECO:0000313" key="2">
    <source>
        <dbReference type="EMBL" id="KXB32415.1"/>
    </source>
</evidence>
<proteinExistence type="predicted"/>
<dbReference type="EMBL" id="LODL01000005">
    <property type="protein sequence ID" value="KXB32415.1"/>
    <property type="molecule type" value="Genomic_DNA"/>
</dbReference>
<accession>A0A133XN99</accession>
<dbReference type="AlphaFoldDB" id="A0A133XN99"/>